<dbReference type="SMART" id="SM00563">
    <property type="entry name" value="PlsC"/>
    <property type="match status" value="1"/>
</dbReference>
<evidence type="ECO:0000256" key="1">
    <source>
        <dbReference type="ARBA" id="ARBA00005189"/>
    </source>
</evidence>
<keyword evidence="2" id="KW-0444">Lipid biosynthesis</keyword>
<keyword evidence="6" id="KW-0472">Membrane</keyword>
<evidence type="ECO:0000259" key="7">
    <source>
        <dbReference type="SMART" id="SM00563"/>
    </source>
</evidence>
<dbReference type="PANTHER" id="PTHR10434">
    <property type="entry name" value="1-ACYL-SN-GLYCEROL-3-PHOSPHATE ACYLTRANSFERASE"/>
    <property type="match status" value="1"/>
</dbReference>
<keyword evidence="4" id="KW-0443">Lipid metabolism</keyword>
<dbReference type="PANTHER" id="PTHR10434:SF64">
    <property type="entry name" value="1-ACYL-SN-GLYCEROL-3-PHOSPHATE ACYLTRANSFERASE-RELATED"/>
    <property type="match status" value="1"/>
</dbReference>
<dbReference type="EMBL" id="LT629740">
    <property type="protein sequence ID" value="SDT27044.1"/>
    <property type="molecule type" value="Genomic_DNA"/>
</dbReference>
<dbReference type="GO" id="GO:0003841">
    <property type="term" value="F:1-acylglycerol-3-phosphate O-acyltransferase activity"/>
    <property type="evidence" value="ECO:0007669"/>
    <property type="project" value="TreeGrafter"/>
</dbReference>
<dbReference type="GO" id="GO:0006654">
    <property type="term" value="P:phosphatidic acid biosynthetic process"/>
    <property type="evidence" value="ECO:0007669"/>
    <property type="project" value="TreeGrafter"/>
</dbReference>
<dbReference type="SUPFAM" id="SSF69593">
    <property type="entry name" value="Glycerol-3-phosphate (1)-acyltransferase"/>
    <property type="match status" value="1"/>
</dbReference>
<keyword evidence="6" id="KW-1133">Transmembrane helix</keyword>
<dbReference type="AlphaFoldDB" id="A0A1H1YZY0"/>
<reference evidence="8 9" key="1">
    <citation type="submission" date="2016-10" db="EMBL/GenBank/DDBJ databases">
        <authorList>
            <person name="de Groot N.N."/>
        </authorList>
    </citation>
    <scope>NUCLEOTIDE SEQUENCE [LARGE SCALE GENOMIC DNA]</scope>
    <source>
        <strain evidence="8 9">MP1X4</strain>
    </source>
</reference>
<keyword evidence="3 8" id="KW-0808">Transferase</keyword>
<dbReference type="Pfam" id="PF01553">
    <property type="entry name" value="Acyltransferase"/>
    <property type="match status" value="1"/>
</dbReference>
<name>A0A1H1YZY0_MUCMA</name>
<feature type="transmembrane region" description="Helical" evidence="6">
    <location>
        <begin position="12"/>
        <end position="31"/>
    </location>
</feature>
<dbReference type="CDD" id="cd07989">
    <property type="entry name" value="LPLAT_AGPAT-like"/>
    <property type="match status" value="1"/>
</dbReference>
<accession>A0A1H1YZY0</accession>
<dbReference type="Proteomes" id="UP000199679">
    <property type="component" value="Chromosome I"/>
</dbReference>
<keyword evidence="6" id="KW-0812">Transmembrane</keyword>
<proteinExistence type="predicted"/>
<keyword evidence="5 8" id="KW-0012">Acyltransferase</keyword>
<dbReference type="OrthoDB" id="9803035at2"/>
<evidence type="ECO:0000256" key="6">
    <source>
        <dbReference type="SAM" id="Phobius"/>
    </source>
</evidence>
<evidence type="ECO:0000313" key="8">
    <source>
        <dbReference type="EMBL" id="SDT27044.1"/>
    </source>
</evidence>
<evidence type="ECO:0000256" key="5">
    <source>
        <dbReference type="ARBA" id="ARBA00023315"/>
    </source>
</evidence>
<evidence type="ECO:0000256" key="3">
    <source>
        <dbReference type="ARBA" id="ARBA00022679"/>
    </source>
</evidence>
<organism evidence="8 9">
    <name type="scientific">Mucilaginibacter mallensis</name>
    <dbReference type="NCBI Taxonomy" id="652787"/>
    <lineage>
        <taxon>Bacteria</taxon>
        <taxon>Pseudomonadati</taxon>
        <taxon>Bacteroidota</taxon>
        <taxon>Sphingobacteriia</taxon>
        <taxon>Sphingobacteriales</taxon>
        <taxon>Sphingobacteriaceae</taxon>
        <taxon>Mucilaginibacter</taxon>
    </lineage>
</organism>
<keyword evidence="9" id="KW-1185">Reference proteome</keyword>
<dbReference type="InterPro" id="IPR002123">
    <property type="entry name" value="Plipid/glycerol_acylTrfase"/>
</dbReference>
<comment type="pathway">
    <text evidence="1">Lipid metabolism.</text>
</comment>
<dbReference type="STRING" id="652787.SAMN05216490_2914"/>
<gene>
    <name evidence="8" type="ORF">SAMN05216490_2914</name>
</gene>
<dbReference type="RefSeq" id="WP_091380568.1">
    <property type="nucleotide sequence ID" value="NZ_LT629740.1"/>
</dbReference>
<protein>
    <submittedName>
        <fullName evidence="8">1-acyl-sn-glycerol-3-phosphate acyltransferase</fullName>
    </submittedName>
</protein>
<evidence type="ECO:0000256" key="2">
    <source>
        <dbReference type="ARBA" id="ARBA00022516"/>
    </source>
</evidence>
<feature type="domain" description="Phospholipid/glycerol acyltransferase" evidence="7">
    <location>
        <begin position="75"/>
        <end position="191"/>
    </location>
</feature>
<evidence type="ECO:0000256" key="4">
    <source>
        <dbReference type="ARBA" id="ARBA00023098"/>
    </source>
</evidence>
<sequence length="245" mass="28592">MKTSLKRLYTFFYRFNVGFIYIVFWPLMYYFSRKEERYPYLNKMRSAWGYISSLLSGIRYHYEIEKKPIDWSRTYIICPNHTSSLDITAISILAKNVNYSFMGKDELLNGFVTGLFFRSVDLPVNRKSKVESFRAFKRAGELLQNGTTMIIFPEGTISGNYPPKVVEFKNGPFKLAIEMKVPIIPVTALDTWKVLWDEGIKYGSRPGVCHIFVHEPIETAHLTIDDIDKLRDTVHDIMEKKLAEQ</sequence>
<evidence type="ECO:0000313" key="9">
    <source>
        <dbReference type="Proteomes" id="UP000199679"/>
    </source>
</evidence>